<gene>
    <name evidence="2" type="ORF">C7440_1808</name>
</gene>
<protein>
    <submittedName>
        <fullName evidence="2">2-hydroxymuconate semialdehyde hydrolase</fullName>
    </submittedName>
</protein>
<keyword evidence="3" id="KW-1185">Reference proteome</keyword>
<name>A0A2U1CMS7_9BURK</name>
<dbReference type="SUPFAM" id="SSF53474">
    <property type="entry name" value="alpha/beta-Hydrolases"/>
    <property type="match status" value="1"/>
</dbReference>
<organism evidence="2 3">
    <name type="scientific">Pusillimonas noertemannii</name>
    <dbReference type="NCBI Taxonomy" id="305977"/>
    <lineage>
        <taxon>Bacteria</taxon>
        <taxon>Pseudomonadati</taxon>
        <taxon>Pseudomonadota</taxon>
        <taxon>Betaproteobacteria</taxon>
        <taxon>Burkholderiales</taxon>
        <taxon>Alcaligenaceae</taxon>
        <taxon>Pusillimonas</taxon>
    </lineage>
</organism>
<dbReference type="AlphaFoldDB" id="A0A2U1CMS7"/>
<proteinExistence type="predicted"/>
<dbReference type="GO" id="GO:0016787">
    <property type="term" value="F:hydrolase activity"/>
    <property type="evidence" value="ECO:0007669"/>
    <property type="project" value="UniProtKB-KW"/>
</dbReference>
<dbReference type="OrthoDB" id="9799989at2"/>
<accession>A0A2U1CMS7</accession>
<dbReference type="RefSeq" id="WP_116518291.1">
    <property type="nucleotide sequence ID" value="NZ_JACCEX010000002.1"/>
</dbReference>
<dbReference type="PANTHER" id="PTHR46438">
    <property type="entry name" value="ALPHA/BETA-HYDROLASES SUPERFAMILY PROTEIN"/>
    <property type="match status" value="1"/>
</dbReference>
<keyword evidence="2" id="KW-0378">Hydrolase</keyword>
<dbReference type="EMBL" id="QEKO01000002">
    <property type="protein sequence ID" value="PVY62315.1"/>
    <property type="molecule type" value="Genomic_DNA"/>
</dbReference>
<evidence type="ECO:0000313" key="3">
    <source>
        <dbReference type="Proteomes" id="UP000246145"/>
    </source>
</evidence>
<evidence type="ECO:0000259" key="1">
    <source>
        <dbReference type="Pfam" id="PF00561"/>
    </source>
</evidence>
<dbReference type="Proteomes" id="UP000246145">
    <property type="component" value="Unassembled WGS sequence"/>
</dbReference>
<dbReference type="PANTHER" id="PTHR46438:SF2">
    <property type="entry name" value="ALPHA_BETA-HYDROLASES SUPERFAMILY PROTEIN"/>
    <property type="match status" value="1"/>
</dbReference>
<comment type="caution">
    <text evidence="2">The sequence shown here is derived from an EMBL/GenBank/DDBJ whole genome shotgun (WGS) entry which is preliminary data.</text>
</comment>
<feature type="domain" description="AB hydrolase-1" evidence="1">
    <location>
        <begin position="22"/>
        <end position="253"/>
    </location>
</feature>
<dbReference type="STRING" id="1231391.GCA_000308195_01846"/>
<dbReference type="PRINTS" id="PR00111">
    <property type="entry name" value="ABHYDROLASE"/>
</dbReference>
<dbReference type="InterPro" id="IPR029058">
    <property type="entry name" value="AB_hydrolase_fold"/>
</dbReference>
<reference evidence="2 3" key="1">
    <citation type="submission" date="2018-04" db="EMBL/GenBank/DDBJ databases">
        <title>Genomic Encyclopedia of Type Strains, Phase IV (KMG-IV): sequencing the most valuable type-strain genomes for metagenomic binning, comparative biology and taxonomic classification.</title>
        <authorList>
            <person name="Goeker M."/>
        </authorList>
    </citation>
    <scope>NUCLEOTIDE SEQUENCE [LARGE SCALE GENOMIC DNA]</scope>
    <source>
        <strain evidence="2 3">DSM 10065</strain>
    </source>
</reference>
<dbReference type="Pfam" id="PF00561">
    <property type="entry name" value="Abhydrolase_1"/>
    <property type="match status" value="1"/>
</dbReference>
<sequence>MITESFEFEGIPVNCYRAGGGPALLLLHGSGPGASSIGNWRPVLSALAERFDVYAPDMVGFGKSGRKPAAPYFDYALWVRQATAMLQRIPQKRVGVIAHSLSASIGLTMAADQPRVAGIMTTGAMGAHFKLQPGTTRTWTCPRNREQLVAALSGLIHDTSGIDEAYLQAREQVIFAPGYADYFDEMFGGDQQKYIDAAILSDETLARVQCPVLMLHGREDGSFPPSCSEQIAGKLKRADLMLLSDCSHSVAVERTPTFLALANEFFDGLLNNDNGG</sequence>
<evidence type="ECO:0000313" key="2">
    <source>
        <dbReference type="EMBL" id="PVY62315.1"/>
    </source>
</evidence>
<dbReference type="InterPro" id="IPR000073">
    <property type="entry name" value="AB_hydrolase_1"/>
</dbReference>
<dbReference type="Gene3D" id="3.40.50.1820">
    <property type="entry name" value="alpha/beta hydrolase"/>
    <property type="match status" value="1"/>
</dbReference>